<evidence type="ECO:0000313" key="4">
    <source>
        <dbReference type="EMBL" id="CAG7895024.1"/>
    </source>
</evidence>
<dbReference type="InterPro" id="IPR056379">
    <property type="entry name" value="DExH14_plug"/>
</dbReference>
<name>A0A8D9HBR9_BRACM</name>
<dbReference type="EMBL" id="LS974619">
    <property type="protein sequence ID" value="CAG7882732.1"/>
    <property type="molecule type" value="Genomic_DNA"/>
</dbReference>
<sequence length="130" mass="15157">MGVDLNYVEREHESSQMKLTIEDLLIKTHILTHRLRRRRRTVDIKRKNQFIGAVVKLIDREVPSEEFHEVAFTEYCLFGKPVEVEDSDVRDKSTGEKKTCGRMTHHKLSGKKLLSHAETEKVNNNSRLVT</sequence>
<evidence type="ECO:0000313" key="5">
    <source>
        <dbReference type="Proteomes" id="UP000694005"/>
    </source>
</evidence>
<feature type="domain" description="DExH14 plug" evidence="2">
    <location>
        <begin position="48"/>
        <end position="114"/>
    </location>
</feature>
<gene>
    <name evidence="4" type="ORF">BRAPAZ1V2_A02P39760.2</name>
    <name evidence="3" type="ORF">BRAPAZ1V2_A03P40750.2</name>
</gene>
<dbReference type="Gramene" id="A03p40750.2_BraZ1">
    <property type="protein sequence ID" value="A03p40750.2_BraZ1.CDS"/>
    <property type="gene ID" value="A03g40750.2_BraZ1"/>
</dbReference>
<protein>
    <recommendedName>
        <fullName evidence="2">DExH14 plug domain-containing protein</fullName>
    </recommendedName>
</protein>
<dbReference type="EMBL" id="LS974618">
    <property type="protein sequence ID" value="CAG7895024.1"/>
    <property type="molecule type" value="Genomic_DNA"/>
</dbReference>
<dbReference type="Gramene" id="A02p39760.2_BraZ1">
    <property type="protein sequence ID" value="A02p39760.2_BraZ1.CDS"/>
    <property type="gene ID" value="A02g39760.2_BraZ1"/>
</dbReference>
<evidence type="ECO:0000256" key="1">
    <source>
        <dbReference type="SAM" id="MobiDB-lite"/>
    </source>
</evidence>
<proteinExistence type="predicted"/>
<accession>A0A8D9HBR9</accession>
<reference evidence="4 5" key="1">
    <citation type="submission" date="2021-07" db="EMBL/GenBank/DDBJ databases">
        <authorList>
            <consortium name="Genoscope - CEA"/>
            <person name="William W."/>
        </authorList>
    </citation>
    <scope>NUCLEOTIDE SEQUENCE [LARGE SCALE GENOMIC DNA]</scope>
</reference>
<dbReference type="SMR" id="A0A8D9HBR9"/>
<dbReference type="AlphaFoldDB" id="A0A8D9HBR9"/>
<evidence type="ECO:0000259" key="2">
    <source>
        <dbReference type="Pfam" id="PF24557"/>
    </source>
</evidence>
<feature type="region of interest" description="Disordered" evidence="1">
    <location>
        <begin position="87"/>
        <end position="109"/>
    </location>
</feature>
<dbReference type="Proteomes" id="UP000694005">
    <property type="component" value="Chromosome A03"/>
</dbReference>
<dbReference type="Proteomes" id="UP000694005">
    <property type="component" value="Chromosome A02"/>
</dbReference>
<evidence type="ECO:0000313" key="3">
    <source>
        <dbReference type="EMBL" id="CAG7882732.1"/>
    </source>
</evidence>
<organism evidence="4 5">
    <name type="scientific">Brassica campestris</name>
    <name type="common">Field mustard</name>
    <dbReference type="NCBI Taxonomy" id="3711"/>
    <lineage>
        <taxon>Eukaryota</taxon>
        <taxon>Viridiplantae</taxon>
        <taxon>Streptophyta</taxon>
        <taxon>Embryophyta</taxon>
        <taxon>Tracheophyta</taxon>
        <taxon>Spermatophyta</taxon>
        <taxon>Magnoliopsida</taxon>
        <taxon>eudicotyledons</taxon>
        <taxon>Gunneridae</taxon>
        <taxon>Pentapetalae</taxon>
        <taxon>rosids</taxon>
        <taxon>malvids</taxon>
        <taxon>Brassicales</taxon>
        <taxon>Brassicaceae</taxon>
        <taxon>Brassiceae</taxon>
        <taxon>Brassica</taxon>
    </lineage>
</organism>
<feature type="compositionally biased region" description="Basic and acidic residues" evidence="1">
    <location>
        <begin position="87"/>
        <end position="99"/>
    </location>
</feature>
<dbReference type="Pfam" id="PF24557">
    <property type="entry name" value="DExH14_plug"/>
    <property type="match status" value="1"/>
</dbReference>